<evidence type="ECO:0000256" key="3">
    <source>
        <dbReference type="ARBA" id="ARBA00022692"/>
    </source>
</evidence>
<feature type="transmembrane region" description="Helical" evidence="6">
    <location>
        <begin position="127"/>
        <end position="152"/>
    </location>
</feature>
<name>A0A9X1UEH3_9BURK</name>
<feature type="transmembrane region" description="Helical" evidence="6">
    <location>
        <begin position="239"/>
        <end position="262"/>
    </location>
</feature>
<dbReference type="CDD" id="cd06581">
    <property type="entry name" value="TM_PBP1_LivM_like"/>
    <property type="match status" value="1"/>
</dbReference>
<feature type="transmembrane region" description="Helical" evidence="6">
    <location>
        <begin position="62"/>
        <end position="85"/>
    </location>
</feature>
<dbReference type="PANTHER" id="PTHR30482:SF20">
    <property type="entry name" value="HIGH-AFFINITY BRANCHED-CHAIN AMINO ACID TRANSPORT SYSTEM PERMEASE PROTEIN LIVM"/>
    <property type="match status" value="1"/>
</dbReference>
<comment type="subcellular location">
    <subcellularLocation>
        <location evidence="1">Cell membrane</location>
        <topology evidence="1">Multi-pass membrane protein</topology>
    </subcellularLocation>
</comment>
<evidence type="ECO:0000256" key="4">
    <source>
        <dbReference type="ARBA" id="ARBA00022989"/>
    </source>
</evidence>
<dbReference type="Pfam" id="PF02653">
    <property type="entry name" value="BPD_transp_2"/>
    <property type="match status" value="1"/>
</dbReference>
<keyword evidence="4 6" id="KW-1133">Transmembrane helix</keyword>
<dbReference type="GO" id="GO:0015658">
    <property type="term" value="F:branched-chain amino acid transmembrane transporter activity"/>
    <property type="evidence" value="ECO:0007669"/>
    <property type="project" value="InterPro"/>
</dbReference>
<evidence type="ECO:0000256" key="2">
    <source>
        <dbReference type="ARBA" id="ARBA00022475"/>
    </source>
</evidence>
<reference evidence="7" key="1">
    <citation type="submission" date="2022-01" db="EMBL/GenBank/DDBJ databases">
        <title>Genome sequence and assembly of Parabukholderia sp. RG36.</title>
        <authorList>
            <person name="Chhetri G."/>
        </authorList>
    </citation>
    <scope>NUCLEOTIDE SEQUENCE</scope>
    <source>
        <strain evidence="7">RG36</strain>
    </source>
</reference>
<feature type="transmembrane region" description="Helical" evidence="6">
    <location>
        <begin position="159"/>
        <end position="179"/>
    </location>
</feature>
<feature type="transmembrane region" description="Helical" evidence="6">
    <location>
        <begin position="31"/>
        <end position="56"/>
    </location>
</feature>
<evidence type="ECO:0000313" key="7">
    <source>
        <dbReference type="EMBL" id="MCG5073225.1"/>
    </source>
</evidence>
<dbReference type="EMBL" id="JAKLJA010000004">
    <property type="protein sequence ID" value="MCG5073225.1"/>
    <property type="molecule type" value="Genomic_DNA"/>
</dbReference>
<evidence type="ECO:0000256" key="1">
    <source>
        <dbReference type="ARBA" id="ARBA00004651"/>
    </source>
</evidence>
<dbReference type="GO" id="GO:0005886">
    <property type="term" value="C:plasma membrane"/>
    <property type="evidence" value="ECO:0007669"/>
    <property type="project" value="UniProtKB-SubCell"/>
</dbReference>
<sequence length="375" mass="39434">MSAFQVNSQDNCQENSQRSGLYVEARDSRSFVASILAGWSPVLLLAIPLIVLAAVVEYAGNATLQSIVTLALIRIVTVVGIYIFVGNSGIVSFGQIAFMAIAAYASAWQTCCEALKPMTMPGLPEFLLAGSMPLWVSGLTSVALAALAAFVVGLILMRLSGLAASISTLAVLFIFNTVYSNWDSVTMGSASIVGLPEYVSAPVAAAGVVLALVIAFVHQRSRWGLMLRASREDEVAARAAGVSLYVSRLVAFTVSGAVMGMAGVLQAHFLGSISTDSFFLDLTFITLAMLIVGGTRSLAGAVVGTVVVQAITEAFRQLEAGVNIGHTQIALPSGVQELVLAAAMLLILIYRRNGLVGGREFSLRLRARSTRAPRS</sequence>
<dbReference type="RefSeq" id="WP_238462966.1">
    <property type="nucleotide sequence ID" value="NZ_JAKLJA010000004.1"/>
</dbReference>
<feature type="transmembrane region" description="Helical" evidence="6">
    <location>
        <begin position="282"/>
        <end position="308"/>
    </location>
</feature>
<keyword evidence="3 6" id="KW-0812">Transmembrane</keyword>
<gene>
    <name evidence="7" type="ORF">L5014_07580</name>
</gene>
<keyword evidence="5 6" id="KW-0472">Membrane</keyword>
<keyword evidence="2" id="KW-1003">Cell membrane</keyword>
<evidence type="ECO:0000313" key="8">
    <source>
        <dbReference type="Proteomes" id="UP001139308"/>
    </source>
</evidence>
<dbReference type="InterPro" id="IPR043428">
    <property type="entry name" value="LivM-like"/>
</dbReference>
<organism evidence="7 8">
    <name type="scientific">Paraburkholderia tagetis</name>
    <dbReference type="NCBI Taxonomy" id="2913261"/>
    <lineage>
        <taxon>Bacteria</taxon>
        <taxon>Pseudomonadati</taxon>
        <taxon>Pseudomonadota</taxon>
        <taxon>Betaproteobacteria</taxon>
        <taxon>Burkholderiales</taxon>
        <taxon>Burkholderiaceae</taxon>
        <taxon>Paraburkholderia</taxon>
    </lineage>
</organism>
<dbReference type="AlphaFoldDB" id="A0A9X1UEH3"/>
<dbReference type="Proteomes" id="UP001139308">
    <property type="component" value="Unassembled WGS sequence"/>
</dbReference>
<comment type="caution">
    <text evidence="7">The sequence shown here is derived from an EMBL/GenBank/DDBJ whole genome shotgun (WGS) entry which is preliminary data.</text>
</comment>
<feature type="transmembrane region" description="Helical" evidence="6">
    <location>
        <begin position="90"/>
        <end position="107"/>
    </location>
</feature>
<accession>A0A9X1UEH3</accession>
<evidence type="ECO:0000256" key="5">
    <source>
        <dbReference type="ARBA" id="ARBA00023136"/>
    </source>
</evidence>
<dbReference type="InterPro" id="IPR001851">
    <property type="entry name" value="ABC_transp_permease"/>
</dbReference>
<protein>
    <submittedName>
        <fullName evidence="7">Branched-chain amino acid ABC transporter permease</fullName>
    </submittedName>
</protein>
<evidence type="ECO:0000256" key="6">
    <source>
        <dbReference type="SAM" id="Phobius"/>
    </source>
</evidence>
<dbReference type="PANTHER" id="PTHR30482">
    <property type="entry name" value="HIGH-AFFINITY BRANCHED-CHAIN AMINO ACID TRANSPORT SYSTEM PERMEASE"/>
    <property type="match status" value="1"/>
</dbReference>
<feature type="transmembrane region" description="Helical" evidence="6">
    <location>
        <begin position="199"/>
        <end position="218"/>
    </location>
</feature>
<proteinExistence type="predicted"/>
<keyword evidence="8" id="KW-1185">Reference proteome</keyword>